<evidence type="ECO:0000313" key="11">
    <source>
        <dbReference type="Proteomes" id="UP000714817"/>
    </source>
</evidence>
<dbReference type="AlphaFoldDB" id="A0A955IXA2"/>
<dbReference type="PANTHER" id="PTHR45663:SF11">
    <property type="entry name" value="GEO12009P1"/>
    <property type="match status" value="1"/>
</dbReference>
<evidence type="ECO:0000256" key="7">
    <source>
        <dbReference type="PIRSR" id="PIRSR000077-1"/>
    </source>
</evidence>
<evidence type="ECO:0000256" key="5">
    <source>
        <dbReference type="ARBA" id="ARBA00023284"/>
    </source>
</evidence>
<sequence>MIKIVDFYADWCGPCQMMKPVFHELEKEYEGKIEFKQVDVEADNATAAKFGVMSIPTFVILKDEKEIDRRMGAMPKEMMKKWLDSHLE</sequence>
<keyword evidence="5 8" id="KW-0676">Redox-active center</keyword>
<dbReference type="GO" id="GO:0005737">
    <property type="term" value="C:cytoplasm"/>
    <property type="evidence" value="ECO:0007669"/>
    <property type="project" value="TreeGrafter"/>
</dbReference>
<feature type="site" description="Deprotonates C-terminal active site Cys" evidence="7">
    <location>
        <position position="6"/>
    </location>
</feature>
<gene>
    <name evidence="10" type="primary">trxA</name>
    <name evidence="10" type="ORF">KDA10_03255</name>
</gene>
<keyword evidence="3" id="KW-0249">Electron transport</keyword>
<feature type="active site" description="Nucleophile" evidence="7">
    <location>
        <position position="12"/>
    </location>
</feature>
<dbReference type="EMBL" id="JAGQNY010000012">
    <property type="protein sequence ID" value="MCA9302345.1"/>
    <property type="molecule type" value="Genomic_DNA"/>
</dbReference>
<dbReference type="GO" id="GO:0015035">
    <property type="term" value="F:protein-disulfide reductase activity"/>
    <property type="evidence" value="ECO:0007669"/>
    <property type="project" value="UniProtKB-UniRule"/>
</dbReference>
<reference evidence="10" key="1">
    <citation type="submission" date="2020-04" db="EMBL/GenBank/DDBJ databases">
        <authorList>
            <person name="Zhang T."/>
        </authorList>
    </citation>
    <scope>NUCLEOTIDE SEQUENCE</scope>
    <source>
        <strain evidence="10">HKST-UBA80</strain>
    </source>
</reference>
<dbReference type="InterPro" id="IPR017937">
    <property type="entry name" value="Thioredoxin_CS"/>
</dbReference>
<evidence type="ECO:0000256" key="8">
    <source>
        <dbReference type="PIRSR" id="PIRSR000077-4"/>
    </source>
</evidence>
<evidence type="ECO:0000313" key="10">
    <source>
        <dbReference type="EMBL" id="MCA9302345.1"/>
    </source>
</evidence>
<feature type="site" description="Contributes to redox potential value" evidence="7">
    <location>
        <position position="14"/>
    </location>
</feature>
<organism evidence="10 11">
    <name type="scientific">candidate division WWE3 bacterium</name>
    <dbReference type="NCBI Taxonomy" id="2053526"/>
    <lineage>
        <taxon>Bacteria</taxon>
        <taxon>Katanobacteria</taxon>
    </lineage>
</organism>
<feature type="disulfide bond" description="Redox-active" evidence="8">
    <location>
        <begin position="12"/>
        <end position="15"/>
    </location>
</feature>
<reference evidence="10" key="2">
    <citation type="journal article" date="2021" name="Microbiome">
        <title>Successional dynamics and alternative stable states in a saline activated sludge microbial community over 9 years.</title>
        <authorList>
            <person name="Wang Y."/>
            <person name="Ye J."/>
            <person name="Ju F."/>
            <person name="Liu L."/>
            <person name="Boyd J.A."/>
            <person name="Deng Y."/>
            <person name="Parks D.H."/>
            <person name="Jiang X."/>
            <person name="Yin X."/>
            <person name="Woodcroft B.J."/>
            <person name="Tyson G.W."/>
            <person name="Hugenholtz P."/>
            <person name="Polz M.F."/>
            <person name="Zhang T."/>
        </authorList>
    </citation>
    <scope>NUCLEOTIDE SEQUENCE</scope>
    <source>
        <strain evidence="10">HKST-UBA80</strain>
    </source>
</reference>
<dbReference type="Gene3D" id="3.40.30.10">
    <property type="entry name" value="Glutaredoxin"/>
    <property type="match status" value="1"/>
</dbReference>
<dbReference type="Pfam" id="PF00085">
    <property type="entry name" value="Thioredoxin"/>
    <property type="match status" value="1"/>
</dbReference>
<comment type="caution">
    <text evidence="10">The sequence shown here is derived from an EMBL/GenBank/DDBJ whole genome shotgun (WGS) entry which is preliminary data.</text>
</comment>
<dbReference type="PROSITE" id="PS51352">
    <property type="entry name" value="THIOREDOXIN_2"/>
    <property type="match status" value="1"/>
</dbReference>
<dbReference type="FunFam" id="3.40.30.10:FF:000001">
    <property type="entry name" value="Thioredoxin"/>
    <property type="match status" value="1"/>
</dbReference>
<proteinExistence type="inferred from homology"/>
<protein>
    <recommendedName>
        <fullName evidence="6">Thioredoxin</fullName>
    </recommendedName>
</protein>
<accession>A0A955IXA2</accession>
<dbReference type="PRINTS" id="PR00421">
    <property type="entry name" value="THIOREDOXIN"/>
</dbReference>
<evidence type="ECO:0000256" key="4">
    <source>
        <dbReference type="ARBA" id="ARBA00023157"/>
    </source>
</evidence>
<dbReference type="NCBIfam" id="TIGR01068">
    <property type="entry name" value="thioredoxin"/>
    <property type="match status" value="1"/>
</dbReference>
<evidence type="ECO:0000256" key="2">
    <source>
        <dbReference type="ARBA" id="ARBA00022448"/>
    </source>
</evidence>
<comment type="similarity">
    <text evidence="1">Belongs to the thioredoxin family.</text>
</comment>
<dbReference type="PIRSF" id="PIRSF000077">
    <property type="entry name" value="Thioredoxin"/>
    <property type="match status" value="1"/>
</dbReference>
<evidence type="ECO:0000256" key="1">
    <source>
        <dbReference type="ARBA" id="ARBA00008987"/>
    </source>
</evidence>
<dbReference type="Proteomes" id="UP000714817">
    <property type="component" value="Unassembled WGS sequence"/>
</dbReference>
<dbReference type="PANTHER" id="PTHR45663">
    <property type="entry name" value="GEO12009P1"/>
    <property type="match status" value="1"/>
</dbReference>
<dbReference type="InterPro" id="IPR013766">
    <property type="entry name" value="Thioredoxin_domain"/>
</dbReference>
<keyword evidence="2" id="KW-0813">Transport</keyword>
<keyword evidence="4 8" id="KW-1015">Disulfide bond</keyword>
<dbReference type="InterPro" id="IPR036249">
    <property type="entry name" value="Thioredoxin-like_sf"/>
</dbReference>
<feature type="active site" description="Nucleophile" evidence="7">
    <location>
        <position position="15"/>
    </location>
</feature>
<dbReference type="SUPFAM" id="SSF52833">
    <property type="entry name" value="Thioredoxin-like"/>
    <property type="match status" value="1"/>
</dbReference>
<evidence type="ECO:0000256" key="6">
    <source>
        <dbReference type="NCBIfam" id="TIGR01068"/>
    </source>
</evidence>
<evidence type="ECO:0000256" key="3">
    <source>
        <dbReference type="ARBA" id="ARBA00022982"/>
    </source>
</evidence>
<evidence type="ECO:0000259" key="9">
    <source>
        <dbReference type="PROSITE" id="PS51352"/>
    </source>
</evidence>
<name>A0A955IXA2_UNCKA</name>
<feature type="site" description="Contributes to redox potential value" evidence="7">
    <location>
        <position position="13"/>
    </location>
</feature>
<dbReference type="InterPro" id="IPR005746">
    <property type="entry name" value="Thioredoxin"/>
</dbReference>
<dbReference type="PROSITE" id="PS00194">
    <property type="entry name" value="THIOREDOXIN_1"/>
    <property type="match status" value="1"/>
</dbReference>
<feature type="domain" description="Thioredoxin" evidence="9">
    <location>
        <begin position="1"/>
        <end position="88"/>
    </location>
</feature>
<dbReference type="CDD" id="cd02947">
    <property type="entry name" value="TRX_family"/>
    <property type="match status" value="1"/>
</dbReference>